<sequence length="343" mass="36787">MSTNIILEAIHKSLVKQKRVTVNLKEASALTGSGSNVGGRVIYDDAFASLRLANPIRAAGARVIQTIGSDEAFVVKTGNVTNPTNPWGYTFTPNVGTPNTATSFWQLPVRVVSAQVPVRTAVLSDINALNETIISDVGLEFSQQEALSMMLNNDQAGSTTTTYGGTQGLRGLNYYTSSGSAAAFGSNGSAITNGIHTVLTVASTTGGAIVYNDIAALNAALPPQYYNMPSTCWMMHPNTIAYLRELKDSGGLPLFLEIGDKDGYSVGNIFGHRVIPNPFMDQIGSSKLPIYLGAWELFVTIADNEEMSFQWFDQTTPGSMVLYAEKRVCSTIRDVYAGVRLST</sequence>
<organism evidence="5">
    <name type="scientific">uncultured Caudovirales phage</name>
    <dbReference type="NCBI Taxonomy" id="2100421"/>
    <lineage>
        <taxon>Viruses</taxon>
        <taxon>Duplodnaviria</taxon>
        <taxon>Heunggongvirae</taxon>
        <taxon>Uroviricota</taxon>
        <taxon>Caudoviricetes</taxon>
        <taxon>Peduoviridae</taxon>
        <taxon>Maltschvirus</taxon>
        <taxon>Maltschvirus maltsch</taxon>
    </lineage>
</organism>
<feature type="domain" description="Phage capsid-like C-terminal" evidence="3">
    <location>
        <begin position="50"/>
        <end position="334"/>
    </location>
</feature>
<accession>A0A6J5LKH5</accession>
<comment type="subcellular location">
    <subcellularLocation>
        <location evidence="1">Virion</location>
    </subcellularLocation>
</comment>
<evidence type="ECO:0000256" key="2">
    <source>
        <dbReference type="ARBA" id="ARBA00022844"/>
    </source>
</evidence>
<evidence type="ECO:0000313" key="5">
    <source>
        <dbReference type="EMBL" id="CAB4133853.1"/>
    </source>
</evidence>
<dbReference type="InterPro" id="IPR054612">
    <property type="entry name" value="Phage_capsid-like_C"/>
</dbReference>
<name>A0A6J5LKH5_9CAUD</name>
<dbReference type="Gene3D" id="3.30.2400.10">
    <property type="entry name" value="Major capsid protein gp5"/>
    <property type="match status" value="1"/>
</dbReference>
<gene>
    <name evidence="5" type="ORF">UFOVP262_47</name>
    <name evidence="4" type="ORF">UFOVP90_46</name>
</gene>
<reference evidence="5" key="1">
    <citation type="submission" date="2020-04" db="EMBL/GenBank/DDBJ databases">
        <authorList>
            <person name="Chiriac C."/>
            <person name="Salcher M."/>
            <person name="Ghai R."/>
            <person name="Kavagutti S V."/>
        </authorList>
    </citation>
    <scope>NUCLEOTIDE SEQUENCE</scope>
</reference>
<evidence type="ECO:0000256" key="1">
    <source>
        <dbReference type="ARBA" id="ARBA00004328"/>
    </source>
</evidence>
<dbReference type="Pfam" id="PF05065">
    <property type="entry name" value="Phage_capsid"/>
    <property type="match status" value="1"/>
</dbReference>
<proteinExistence type="predicted"/>
<keyword evidence="2" id="KW-0946">Virion</keyword>
<dbReference type="InterPro" id="IPR024455">
    <property type="entry name" value="Phage_capsid"/>
</dbReference>
<evidence type="ECO:0000313" key="4">
    <source>
        <dbReference type="EMBL" id="CAB4126947.1"/>
    </source>
</evidence>
<dbReference type="NCBIfam" id="TIGR01554">
    <property type="entry name" value="major_cap_HK97"/>
    <property type="match status" value="1"/>
</dbReference>
<dbReference type="Gene3D" id="3.30.2320.10">
    <property type="entry name" value="hypothetical protein PF0899 domain"/>
    <property type="match status" value="1"/>
</dbReference>
<dbReference type="EMBL" id="LR796202">
    <property type="protein sequence ID" value="CAB4126947.1"/>
    <property type="molecule type" value="Genomic_DNA"/>
</dbReference>
<evidence type="ECO:0000259" key="3">
    <source>
        <dbReference type="Pfam" id="PF05065"/>
    </source>
</evidence>
<dbReference type="GO" id="GO:0044423">
    <property type="term" value="C:virion component"/>
    <property type="evidence" value="ECO:0007669"/>
    <property type="project" value="UniProtKB-KW"/>
</dbReference>
<protein>
    <submittedName>
        <fullName evidence="5">Major_cap_HK97, phage major capsid protein, HK97 family</fullName>
    </submittedName>
</protein>
<dbReference type="SUPFAM" id="SSF56563">
    <property type="entry name" value="Major capsid protein gp5"/>
    <property type="match status" value="1"/>
</dbReference>
<dbReference type="EMBL" id="LR796276">
    <property type="protein sequence ID" value="CAB4133853.1"/>
    <property type="molecule type" value="Genomic_DNA"/>
</dbReference>